<proteinExistence type="inferred from homology"/>
<dbReference type="InterPro" id="IPR051013">
    <property type="entry name" value="MBL_superfamily_lactonases"/>
</dbReference>
<organism evidence="7 8">
    <name type="scientific">Pelosinus propionicus DSM 13327</name>
    <dbReference type="NCBI Taxonomy" id="1123291"/>
    <lineage>
        <taxon>Bacteria</taxon>
        <taxon>Bacillati</taxon>
        <taxon>Bacillota</taxon>
        <taxon>Negativicutes</taxon>
        <taxon>Selenomonadales</taxon>
        <taxon>Sporomusaceae</taxon>
        <taxon>Pelosinus</taxon>
    </lineage>
</organism>
<evidence type="ECO:0000256" key="4">
    <source>
        <dbReference type="ARBA" id="ARBA00022801"/>
    </source>
</evidence>
<dbReference type="AlphaFoldDB" id="A0A1I4NKK3"/>
<evidence type="ECO:0000256" key="2">
    <source>
        <dbReference type="ARBA" id="ARBA00007749"/>
    </source>
</evidence>
<dbReference type="EMBL" id="FOTS01000048">
    <property type="protein sequence ID" value="SFM15837.1"/>
    <property type="molecule type" value="Genomic_DNA"/>
</dbReference>
<gene>
    <name evidence="7" type="ORF">SAMN04490355_10485</name>
</gene>
<dbReference type="InterPro" id="IPR036866">
    <property type="entry name" value="RibonucZ/Hydroxyglut_hydro"/>
</dbReference>
<reference evidence="8" key="1">
    <citation type="submission" date="2016-10" db="EMBL/GenBank/DDBJ databases">
        <authorList>
            <person name="Varghese N."/>
            <person name="Submissions S."/>
        </authorList>
    </citation>
    <scope>NUCLEOTIDE SEQUENCE [LARGE SCALE GENOMIC DNA]</scope>
    <source>
        <strain evidence="8">DSM 13327</strain>
    </source>
</reference>
<name>A0A1I4NKK3_9FIRM</name>
<evidence type="ECO:0000313" key="8">
    <source>
        <dbReference type="Proteomes" id="UP000199520"/>
    </source>
</evidence>
<evidence type="ECO:0000256" key="5">
    <source>
        <dbReference type="ARBA" id="ARBA00022833"/>
    </source>
</evidence>
<dbReference type="OrthoDB" id="9802897at2"/>
<sequence>MKMEVVVQGFPGKTASGSLSWSSVIYVESGDEKILFDTGGPSKRNPIRSHLQKIGVNANEITMLVFSHFHDDHVRNYDYFPNARIIMHAKEAEWIQTEPSDFAVPQFLYPAVQKTGRLELVTEDGEIAPGVETLLVPGHTPGSMALVLRDSDMPVTVLTGDAVKNIAELATGKVAKALDPTLNAQSIKKIRDIAEVVVPGHDRMLKVTEDRIIALTAAHETIILPAGVANTDSPRYLELVIEQTWLQKEEIL</sequence>
<dbReference type="SMART" id="SM00849">
    <property type="entry name" value="Lactamase_B"/>
    <property type="match status" value="1"/>
</dbReference>
<dbReference type="Proteomes" id="UP000199520">
    <property type="component" value="Unassembled WGS sequence"/>
</dbReference>
<evidence type="ECO:0000256" key="3">
    <source>
        <dbReference type="ARBA" id="ARBA00022723"/>
    </source>
</evidence>
<dbReference type="PANTHER" id="PTHR42978:SF7">
    <property type="entry name" value="METALLO-HYDROLASE RV2300C-RELATED"/>
    <property type="match status" value="1"/>
</dbReference>
<protein>
    <submittedName>
        <fullName evidence="7">Glyoxylase, beta-lactamase superfamily II</fullName>
    </submittedName>
</protein>
<keyword evidence="3" id="KW-0479">Metal-binding</keyword>
<dbReference type="STRING" id="1123291.SAMN04490355_10485"/>
<dbReference type="SUPFAM" id="SSF56281">
    <property type="entry name" value="Metallo-hydrolase/oxidoreductase"/>
    <property type="match status" value="1"/>
</dbReference>
<evidence type="ECO:0000313" key="7">
    <source>
        <dbReference type="EMBL" id="SFM15837.1"/>
    </source>
</evidence>
<dbReference type="Gene3D" id="3.60.15.10">
    <property type="entry name" value="Ribonuclease Z/Hydroxyacylglutathione hydrolase-like"/>
    <property type="match status" value="1"/>
</dbReference>
<dbReference type="RefSeq" id="WP_090941954.1">
    <property type="nucleotide sequence ID" value="NZ_FOTS01000048.1"/>
</dbReference>
<keyword evidence="4" id="KW-0378">Hydrolase</keyword>
<dbReference type="Pfam" id="PF00753">
    <property type="entry name" value="Lactamase_B"/>
    <property type="match status" value="1"/>
</dbReference>
<evidence type="ECO:0000256" key="1">
    <source>
        <dbReference type="ARBA" id="ARBA00001947"/>
    </source>
</evidence>
<evidence type="ECO:0000259" key="6">
    <source>
        <dbReference type="SMART" id="SM00849"/>
    </source>
</evidence>
<comment type="cofactor">
    <cofactor evidence="1">
        <name>Zn(2+)</name>
        <dbReference type="ChEBI" id="CHEBI:29105"/>
    </cofactor>
</comment>
<dbReference type="InterPro" id="IPR001279">
    <property type="entry name" value="Metallo-B-lactamas"/>
</dbReference>
<comment type="similarity">
    <text evidence="2">Belongs to the metallo-beta-lactamase superfamily.</text>
</comment>
<dbReference type="GO" id="GO:0016787">
    <property type="term" value="F:hydrolase activity"/>
    <property type="evidence" value="ECO:0007669"/>
    <property type="project" value="UniProtKB-KW"/>
</dbReference>
<keyword evidence="8" id="KW-1185">Reference proteome</keyword>
<keyword evidence="5" id="KW-0862">Zinc</keyword>
<feature type="domain" description="Metallo-beta-lactamase" evidence="6">
    <location>
        <begin position="21"/>
        <end position="201"/>
    </location>
</feature>
<dbReference type="PANTHER" id="PTHR42978">
    <property type="entry name" value="QUORUM-QUENCHING LACTONASE YTNP-RELATED-RELATED"/>
    <property type="match status" value="1"/>
</dbReference>
<dbReference type="GO" id="GO:0046872">
    <property type="term" value="F:metal ion binding"/>
    <property type="evidence" value="ECO:0007669"/>
    <property type="project" value="UniProtKB-KW"/>
</dbReference>
<accession>A0A1I4NKK3</accession>